<proteinExistence type="predicted"/>
<keyword evidence="2" id="KW-1185">Reference proteome</keyword>
<dbReference type="AlphaFoldDB" id="A0A3N6NUL8"/>
<sequence length="65" mass="7433">MVRSGYLKRHDIKPRLLIPNSKKAVTVLISKFRPAEKTTVAIFYEISWREAQIPYFPSQEGLGVG</sequence>
<reference evidence="1 2" key="1">
    <citation type="journal article" date="2018" name="ACS Chem. Biol.">
        <title>Ketoreductase domain dysfunction expands chemodiversity: malyngamide biosynthesis in the cyanobacterium Okeania hirsuta.</title>
        <authorList>
            <person name="Moss N.A."/>
            <person name="Leao T."/>
            <person name="Rankin M."/>
            <person name="McCullough T.M."/>
            <person name="Qu P."/>
            <person name="Korobeynikov A."/>
            <person name="Smith J.L."/>
            <person name="Gerwick L."/>
            <person name="Gerwick W.H."/>
        </authorList>
    </citation>
    <scope>NUCLEOTIDE SEQUENCE [LARGE SCALE GENOMIC DNA]</scope>
    <source>
        <strain evidence="1 2">PAB10Feb10-1</strain>
    </source>
</reference>
<gene>
    <name evidence="1" type="ORF">D5R40_16910</name>
</gene>
<protein>
    <submittedName>
        <fullName evidence="1">Uncharacterized protein</fullName>
    </submittedName>
</protein>
<accession>A0A3N6NUL8</accession>
<evidence type="ECO:0000313" key="2">
    <source>
        <dbReference type="Proteomes" id="UP000269154"/>
    </source>
</evidence>
<evidence type="ECO:0000313" key="1">
    <source>
        <dbReference type="EMBL" id="RQH39576.1"/>
    </source>
</evidence>
<name>A0A3N6NUL8_9CYAN</name>
<dbReference type="Proteomes" id="UP000269154">
    <property type="component" value="Unassembled WGS sequence"/>
</dbReference>
<organism evidence="1 2">
    <name type="scientific">Okeania hirsuta</name>
    <dbReference type="NCBI Taxonomy" id="1458930"/>
    <lineage>
        <taxon>Bacteria</taxon>
        <taxon>Bacillati</taxon>
        <taxon>Cyanobacteriota</taxon>
        <taxon>Cyanophyceae</taxon>
        <taxon>Oscillatoriophycideae</taxon>
        <taxon>Oscillatoriales</taxon>
        <taxon>Microcoleaceae</taxon>
        <taxon>Okeania</taxon>
    </lineage>
</organism>
<comment type="caution">
    <text evidence="1">The sequence shown here is derived from an EMBL/GenBank/DDBJ whole genome shotgun (WGS) entry which is preliminary data.</text>
</comment>
<dbReference type="EMBL" id="RCBY01000094">
    <property type="protein sequence ID" value="RQH39576.1"/>
    <property type="molecule type" value="Genomic_DNA"/>
</dbReference>